<reference evidence="1 2" key="1">
    <citation type="submission" date="2019-03" db="EMBL/GenBank/DDBJ databases">
        <title>The genome sequence of a newly discovered highly antifungal drug resistant Aspergillus species, Aspergillus tanneri NIH 1004.</title>
        <authorList>
            <person name="Mounaud S."/>
            <person name="Singh I."/>
            <person name="Joardar V."/>
            <person name="Pakala S."/>
            <person name="Pakala S."/>
            <person name="Venepally P."/>
            <person name="Hoover J."/>
            <person name="Nierman W."/>
            <person name="Chung J."/>
            <person name="Losada L."/>
        </authorList>
    </citation>
    <scope>NUCLEOTIDE SEQUENCE [LARGE SCALE GENOMIC DNA]</scope>
    <source>
        <strain evidence="1 2">NIH1004</strain>
    </source>
</reference>
<dbReference type="EMBL" id="SOSA01001011">
    <property type="protein sequence ID" value="THC87870.1"/>
    <property type="molecule type" value="Genomic_DNA"/>
</dbReference>
<accession>A0A4S3IZL7</accession>
<evidence type="ECO:0000313" key="2">
    <source>
        <dbReference type="Proteomes" id="UP000308092"/>
    </source>
</evidence>
<name>A0A4S3IZL7_9EURO</name>
<comment type="caution">
    <text evidence="1">The sequence shown here is derived from an EMBL/GenBank/DDBJ whole genome shotgun (WGS) entry which is preliminary data.</text>
</comment>
<organism evidence="1 2">
    <name type="scientific">Aspergillus tanneri</name>
    <dbReference type="NCBI Taxonomy" id="1220188"/>
    <lineage>
        <taxon>Eukaryota</taxon>
        <taxon>Fungi</taxon>
        <taxon>Dikarya</taxon>
        <taxon>Ascomycota</taxon>
        <taxon>Pezizomycotina</taxon>
        <taxon>Eurotiomycetes</taxon>
        <taxon>Eurotiomycetidae</taxon>
        <taxon>Eurotiales</taxon>
        <taxon>Aspergillaceae</taxon>
        <taxon>Aspergillus</taxon>
        <taxon>Aspergillus subgen. Circumdati</taxon>
    </lineage>
</organism>
<protein>
    <submittedName>
        <fullName evidence="1">Uncharacterized protein</fullName>
    </submittedName>
</protein>
<keyword evidence="2" id="KW-1185">Reference proteome</keyword>
<sequence>MPGHLVLTGKDPKPVIQKWYQLLRPDGYVQWINQIKKTCPEWRSRLSQSL</sequence>
<dbReference type="Proteomes" id="UP000308092">
    <property type="component" value="Unassembled WGS sequence"/>
</dbReference>
<evidence type="ECO:0000313" key="1">
    <source>
        <dbReference type="EMBL" id="THC87870.1"/>
    </source>
</evidence>
<dbReference type="AlphaFoldDB" id="A0A4S3IZL7"/>
<gene>
    <name evidence="1" type="ORF">EYZ11_012681</name>
</gene>
<proteinExistence type="predicted"/>
<dbReference type="VEuPathDB" id="FungiDB:EYZ11_012681"/>